<evidence type="ECO:0000313" key="1">
    <source>
        <dbReference type="EMBL" id="SFC71261.1"/>
    </source>
</evidence>
<gene>
    <name evidence="1" type="ORF">SAMN05216167_102211</name>
</gene>
<dbReference type="EMBL" id="FOLQ01000002">
    <property type="protein sequence ID" value="SFC71261.1"/>
    <property type="molecule type" value="Genomic_DNA"/>
</dbReference>
<protein>
    <submittedName>
        <fullName evidence="1">Uncharacterized protein</fullName>
    </submittedName>
</protein>
<name>A0A1I1LE34_9BACT</name>
<dbReference type="AlphaFoldDB" id="A0A1I1LE34"/>
<dbReference type="STRING" id="662367.SAMN05216167_102211"/>
<evidence type="ECO:0000313" key="2">
    <source>
        <dbReference type="Proteomes" id="UP000198598"/>
    </source>
</evidence>
<organism evidence="1 2">
    <name type="scientific">Spirosoma endophyticum</name>
    <dbReference type="NCBI Taxonomy" id="662367"/>
    <lineage>
        <taxon>Bacteria</taxon>
        <taxon>Pseudomonadati</taxon>
        <taxon>Bacteroidota</taxon>
        <taxon>Cytophagia</taxon>
        <taxon>Cytophagales</taxon>
        <taxon>Cytophagaceae</taxon>
        <taxon>Spirosoma</taxon>
    </lineage>
</organism>
<accession>A0A1I1LE34</accession>
<reference evidence="1 2" key="1">
    <citation type="submission" date="2016-10" db="EMBL/GenBank/DDBJ databases">
        <authorList>
            <person name="de Groot N.N."/>
        </authorList>
    </citation>
    <scope>NUCLEOTIDE SEQUENCE [LARGE SCALE GENOMIC DNA]</scope>
    <source>
        <strain evidence="1 2">DSM 26130</strain>
    </source>
</reference>
<sequence length="37" mass="4564">MIERKLKTRKYVSTLEYRGQLEMDSFSQFRPIKGWLK</sequence>
<dbReference type="Proteomes" id="UP000198598">
    <property type="component" value="Unassembled WGS sequence"/>
</dbReference>
<keyword evidence="2" id="KW-1185">Reference proteome</keyword>
<proteinExistence type="predicted"/>